<dbReference type="SUPFAM" id="SSF54695">
    <property type="entry name" value="POZ domain"/>
    <property type="match status" value="1"/>
</dbReference>
<dbReference type="EMBL" id="JANTQA010000023">
    <property type="protein sequence ID" value="KAJ3443885.1"/>
    <property type="molecule type" value="Genomic_DNA"/>
</dbReference>
<organism evidence="2 3">
    <name type="scientific">Anaeramoeba flamelloides</name>
    <dbReference type="NCBI Taxonomy" id="1746091"/>
    <lineage>
        <taxon>Eukaryota</taxon>
        <taxon>Metamonada</taxon>
        <taxon>Anaeramoebidae</taxon>
        <taxon>Anaeramoeba</taxon>
    </lineage>
</organism>
<dbReference type="Pfam" id="PF00651">
    <property type="entry name" value="BTB"/>
    <property type="match status" value="1"/>
</dbReference>
<dbReference type="CDD" id="cd18186">
    <property type="entry name" value="BTB_POZ_ZBTB_KLHL-like"/>
    <property type="match status" value="1"/>
</dbReference>
<reference evidence="2" key="1">
    <citation type="submission" date="2022-08" db="EMBL/GenBank/DDBJ databases">
        <title>Novel sulphate-reducing endosymbionts in the free-living metamonad Anaeramoeba.</title>
        <authorList>
            <person name="Jerlstrom-Hultqvist J."/>
            <person name="Cepicka I."/>
            <person name="Gallot-Lavallee L."/>
            <person name="Salas-Leiva D."/>
            <person name="Curtis B.A."/>
            <person name="Zahonova K."/>
            <person name="Pipaliya S."/>
            <person name="Dacks J."/>
            <person name="Roger A.J."/>
        </authorList>
    </citation>
    <scope>NUCLEOTIDE SEQUENCE</scope>
    <source>
        <strain evidence="2">Busselton2</strain>
    </source>
</reference>
<dbReference type="Gene3D" id="3.30.710.10">
    <property type="entry name" value="Potassium Channel Kv1.1, Chain A"/>
    <property type="match status" value="1"/>
</dbReference>
<dbReference type="InterPro" id="IPR000210">
    <property type="entry name" value="BTB/POZ_dom"/>
</dbReference>
<evidence type="ECO:0000313" key="3">
    <source>
        <dbReference type="Proteomes" id="UP001146793"/>
    </source>
</evidence>
<dbReference type="PROSITE" id="PS50097">
    <property type="entry name" value="BTB"/>
    <property type="match status" value="1"/>
</dbReference>
<evidence type="ECO:0000259" key="1">
    <source>
        <dbReference type="PROSITE" id="PS50097"/>
    </source>
</evidence>
<feature type="domain" description="BTB" evidence="1">
    <location>
        <begin position="16"/>
        <end position="78"/>
    </location>
</feature>
<dbReference type="AlphaFoldDB" id="A0AAV7ZRG2"/>
<dbReference type="Proteomes" id="UP001146793">
    <property type="component" value="Unassembled WGS sequence"/>
</dbReference>
<accession>A0AAV7ZRG2</accession>
<evidence type="ECO:0000313" key="2">
    <source>
        <dbReference type="EMBL" id="KAJ3443885.1"/>
    </source>
</evidence>
<proteinExistence type="predicted"/>
<dbReference type="InterPro" id="IPR011333">
    <property type="entry name" value="SKP1/BTB/POZ_sf"/>
</dbReference>
<name>A0AAV7ZRG2_9EUKA</name>
<gene>
    <name evidence="2" type="ORF">M0812_09731</name>
</gene>
<sequence length="104" mass="12057">MEDNDDDFDDDDDDFEAIPVHKHTLVARSGVFREMFQNLLLNENVKNTNSVQDYSNKTIESLEIFVKYLYTSKIELTGGEGPQMIVEVLEDSIEYYQLNKNSNL</sequence>
<protein>
    <submittedName>
        <fullName evidence="2">Kelch-like protein</fullName>
    </submittedName>
</protein>
<comment type="caution">
    <text evidence="2">The sequence shown here is derived from an EMBL/GenBank/DDBJ whole genome shotgun (WGS) entry which is preliminary data.</text>
</comment>